<keyword evidence="2" id="KW-0238">DNA-binding</keyword>
<reference evidence="5" key="1">
    <citation type="submission" date="2022-01" db="EMBL/GenBank/DDBJ databases">
        <title>Colwellia maritima, isolated from seawater.</title>
        <authorList>
            <person name="Kristyanto S."/>
            <person name="Jung J."/>
            <person name="Jeon C.O."/>
        </authorList>
    </citation>
    <scope>NUCLEOTIDE SEQUENCE</scope>
    <source>
        <strain evidence="5">MSW7</strain>
    </source>
</reference>
<dbReference type="SUPFAM" id="SSF48008">
    <property type="entry name" value="GntR ligand-binding domain-like"/>
    <property type="match status" value="1"/>
</dbReference>
<gene>
    <name evidence="5" type="ORF">L3081_07115</name>
</gene>
<evidence type="ECO:0000313" key="6">
    <source>
        <dbReference type="Proteomes" id="UP001139646"/>
    </source>
</evidence>
<dbReference type="Proteomes" id="UP001139646">
    <property type="component" value="Unassembled WGS sequence"/>
</dbReference>
<dbReference type="InterPro" id="IPR036388">
    <property type="entry name" value="WH-like_DNA-bd_sf"/>
</dbReference>
<dbReference type="SMART" id="SM00345">
    <property type="entry name" value="HTH_GNTR"/>
    <property type="match status" value="1"/>
</dbReference>
<evidence type="ECO:0000256" key="2">
    <source>
        <dbReference type="ARBA" id="ARBA00023125"/>
    </source>
</evidence>
<name>A0ABS9WYY0_9GAMM</name>
<dbReference type="InterPro" id="IPR000524">
    <property type="entry name" value="Tscrpt_reg_HTH_GntR"/>
</dbReference>
<keyword evidence="6" id="KW-1185">Reference proteome</keyword>
<evidence type="ECO:0000259" key="4">
    <source>
        <dbReference type="PROSITE" id="PS50949"/>
    </source>
</evidence>
<dbReference type="Pfam" id="PF07729">
    <property type="entry name" value="FCD"/>
    <property type="match status" value="1"/>
</dbReference>
<dbReference type="Gene3D" id="1.20.120.530">
    <property type="entry name" value="GntR ligand-binding domain-like"/>
    <property type="match status" value="1"/>
</dbReference>
<accession>A0ABS9WYY0</accession>
<organism evidence="5 6">
    <name type="scientific">Colwellia maritima</name>
    <dbReference type="NCBI Taxonomy" id="2912588"/>
    <lineage>
        <taxon>Bacteria</taxon>
        <taxon>Pseudomonadati</taxon>
        <taxon>Pseudomonadota</taxon>
        <taxon>Gammaproteobacteria</taxon>
        <taxon>Alteromonadales</taxon>
        <taxon>Colwelliaceae</taxon>
        <taxon>Colwellia</taxon>
    </lineage>
</organism>
<dbReference type="InterPro" id="IPR008920">
    <property type="entry name" value="TF_FadR/GntR_C"/>
</dbReference>
<dbReference type="Gene3D" id="1.10.10.10">
    <property type="entry name" value="Winged helix-like DNA-binding domain superfamily/Winged helix DNA-binding domain"/>
    <property type="match status" value="1"/>
</dbReference>
<proteinExistence type="predicted"/>
<keyword evidence="3" id="KW-0804">Transcription</keyword>
<sequence length="280" mass="31905">MNTLNFEIKSIDNIINASDLTKEGSLVEQIYSILRKKIINLSLLSETPLVEKEIAAIFEISKTPVREALIRLANDELVKIMPQSGSFVAPISLERYFEACFIRGKLEGGCVARLAEKGITLSEQVQLQSIITKQEQLLKEISIAESEHDNARLIEINETFHRSLFEYLGLLGAWRLLDNSKAAMSRVKHLKRLLGIKHKETVIEEHTRIVEAIIKRDPKAAEAAMIKHIGDVDTEMAIISQNPQFIQSMNEFNMLVNEQRNRQNASKYNAKRFVSKRMVF</sequence>
<dbReference type="InterPro" id="IPR011711">
    <property type="entry name" value="GntR_C"/>
</dbReference>
<evidence type="ECO:0000256" key="3">
    <source>
        <dbReference type="ARBA" id="ARBA00023163"/>
    </source>
</evidence>
<dbReference type="PANTHER" id="PTHR43537">
    <property type="entry name" value="TRANSCRIPTIONAL REGULATOR, GNTR FAMILY"/>
    <property type="match status" value="1"/>
</dbReference>
<dbReference type="Pfam" id="PF00392">
    <property type="entry name" value="GntR"/>
    <property type="match status" value="1"/>
</dbReference>
<dbReference type="PROSITE" id="PS50949">
    <property type="entry name" value="HTH_GNTR"/>
    <property type="match status" value="1"/>
</dbReference>
<comment type="caution">
    <text evidence="5">The sequence shown here is derived from an EMBL/GenBank/DDBJ whole genome shotgun (WGS) entry which is preliminary data.</text>
</comment>
<dbReference type="EMBL" id="JAKKSL010000001">
    <property type="protein sequence ID" value="MCI2283203.1"/>
    <property type="molecule type" value="Genomic_DNA"/>
</dbReference>
<dbReference type="RefSeq" id="WP_242284457.1">
    <property type="nucleotide sequence ID" value="NZ_JAKKSL010000001.1"/>
</dbReference>
<dbReference type="CDD" id="cd07377">
    <property type="entry name" value="WHTH_GntR"/>
    <property type="match status" value="1"/>
</dbReference>
<dbReference type="InterPro" id="IPR036390">
    <property type="entry name" value="WH_DNA-bd_sf"/>
</dbReference>
<dbReference type="SUPFAM" id="SSF46785">
    <property type="entry name" value="Winged helix' DNA-binding domain"/>
    <property type="match status" value="1"/>
</dbReference>
<protein>
    <submittedName>
        <fullName evidence="5">GntR family transcriptional regulator</fullName>
    </submittedName>
</protein>
<dbReference type="SMART" id="SM00895">
    <property type="entry name" value="FCD"/>
    <property type="match status" value="1"/>
</dbReference>
<dbReference type="PANTHER" id="PTHR43537:SF6">
    <property type="entry name" value="HTH-TYPE TRANSCRIPTIONAL REPRESSOR RSPR"/>
    <property type="match status" value="1"/>
</dbReference>
<feature type="domain" description="HTH gntR-type" evidence="4">
    <location>
        <begin position="24"/>
        <end position="91"/>
    </location>
</feature>
<evidence type="ECO:0000313" key="5">
    <source>
        <dbReference type="EMBL" id="MCI2283203.1"/>
    </source>
</evidence>
<keyword evidence="1" id="KW-0805">Transcription regulation</keyword>
<evidence type="ECO:0000256" key="1">
    <source>
        <dbReference type="ARBA" id="ARBA00023015"/>
    </source>
</evidence>